<keyword evidence="3" id="KW-0520">NAD</keyword>
<evidence type="ECO:0000256" key="5">
    <source>
        <dbReference type="RuleBase" id="RU003345"/>
    </source>
</evidence>
<comment type="caution">
    <text evidence="7">The sequence shown here is derived from an EMBL/GenBank/DDBJ whole genome shotgun (WGS) entry which is preliminary data.</text>
</comment>
<evidence type="ECO:0000259" key="6">
    <source>
        <dbReference type="Pfam" id="PF00171"/>
    </source>
</evidence>
<sequence length="480" mass="49726">MTLIDLARTGGKVYSGGWREPAGGSTKVVEPATGVVLAEVGVGDAGDIDDAVRAAARAQPGWQALPAPDRAAVLRRAALVLVEHTSEVVEWLIRESGSVRGKAEYEVASAADELWAAATLPMYPHGELLPDPAGRRSVARRVPVGTVGVISPWNVPLLLALRAVAPALALGNAVVLKPDPRTAVSGGHAVAAVFDRAGLPEGVLHVLAGGPEAGEALVRHSGTDMIAFTGSSAVGRQIGATAGGALKRVSLELGGNNALLVLDDADVVAAASAGAWSSFFHQGQVCMSAGRHIVVEAVADRYVDALCRHAAQAVVGDPWTEQVGLGPLIDLAQRDRVDRIVRESIAAGAMLREGGSHDGLMYRPTVLTGVTPELPAFREEIFGPVAPVIVVADEDEAVRIANLTEYGLVASVYTGSATRGAALADRLATGIVHVNDPTVDDNAYVPFGGRGASGNGHRHGIGRNTEEFTQWQWLTLPAAG</sequence>
<dbReference type="InterPro" id="IPR015590">
    <property type="entry name" value="Aldehyde_DH_dom"/>
</dbReference>
<organism evidence="7 8">
    <name type="scientific">Plantactinospora endophytica</name>
    <dbReference type="NCBI Taxonomy" id="673535"/>
    <lineage>
        <taxon>Bacteria</taxon>
        <taxon>Bacillati</taxon>
        <taxon>Actinomycetota</taxon>
        <taxon>Actinomycetes</taxon>
        <taxon>Micromonosporales</taxon>
        <taxon>Micromonosporaceae</taxon>
        <taxon>Plantactinospora</taxon>
    </lineage>
</organism>
<dbReference type="InterPro" id="IPR029510">
    <property type="entry name" value="Ald_DH_CS_GLU"/>
</dbReference>
<keyword evidence="8" id="KW-1185">Reference proteome</keyword>
<dbReference type="Gene3D" id="3.40.309.10">
    <property type="entry name" value="Aldehyde Dehydrogenase, Chain A, domain 2"/>
    <property type="match status" value="1"/>
</dbReference>
<dbReference type="Proteomes" id="UP000646749">
    <property type="component" value="Unassembled WGS sequence"/>
</dbReference>
<dbReference type="Gene3D" id="3.40.605.10">
    <property type="entry name" value="Aldehyde Dehydrogenase, Chain A, domain 1"/>
    <property type="match status" value="1"/>
</dbReference>
<dbReference type="InterPro" id="IPR016161">
    <property type="entry name" value="Ald_DH/histidinol_DH"/>
</dbReference>
<dbReference type="PANTHER" id="PTHR42986">
    <property type="entry name" value="BENZALDEHYDE DEHYDROGENASE YFMT"/>
    <property type="match status" value="1"/>
</dbReference>
<evidence type="ECO:0000256" key="4">
    <source>
        <dbReference type="PROSITE-ProRule" id="PRU10007"/>
    </source>
</evidence>
<name>A0ABQ4E273_9ACTN</name>
<feature type="active site" evidence="4">
    <location>
        <position position="252"/>
    </location>
</feature>
<proteinExistence type="inferred from homology"/>
<evidence type="ECO:0000256" key="3">
    <source>
        <dbReference type="ARBA" id="ARBA00023027"/>
    </source>
</evidence>
<dbReference type="EMBL" id="BONW01000016">
    <property type="protein sequence ID" value="GIG88781.1"/>
    <property type="molecule type" value="Genomic_DNA"/>
</dbReference>
<evidence type="ECO:0000256" key="2">
    <source>
        <dbReference type="ARBA" id="ARBA00023002"/>
    </source>
</evidence>
<keyword evidence="2 5" id="KW-0560">Oxidoreductase</keyword>
<dbReference type="PANTHER" id="PTHR42986:SF1">
    <property type="entry name" value="BENZALDEHYDE DEHYDROGENASE YFMT"/>
    <property type="match status" value="1"/>
</dbReference>
<dbReference type="Pfam" id="PF00171">
    <property type="entry name" value="Aldedh"/>
    <property type="match status" value="1"/>
</dbReference>
<dbReference type="InterPro" id="IPR016163">
    <property type="entry name" value="Ald_DH_C"/>
</dbReference>
<accession>A0ABQ4E273</accession>
<evidence type="ECO:0000313" key="8">
    <source>
        <dbReference type="Proteomes" id="UP000646749"/>
    </source>
</evidence>
<evidence type="ECO:0000256" key="1">
    <source>
        <dbReference type="ARBA" id="ARBA00009986"/>
    </source>
</evidence>
<protein>
    <submittedName>
        <fullName evidence="7">Benzaldehyde dehydrogenase</fullName>
    </submittedName>
</protein>
<reference evidence="7 8" key="1">
    <citation type="submission" date="2021-01" db="EMBL/GenBank/DDBJ databases">
        <title>Whole genome shotgun sequence of Plantactinospora endophytica NBRC 110450.</title>
        <authorList>
            <person name="Komaki H."/>
            <person name="Tamura T."/>
        </authorList>
    </citation>
    <scope>NUCLEOTIDE SEQUENCE [LARGE SCALE GENOMIC DNA]</scope>
    <source>
        <strain evidence="7 8">NBRC 110450</strain>
    </source>
</reference>
<dbReference type="PROSITE" id="PS00687">
    <property type="entry name" value="ALDEHYDE_DEHYDR_GLU"/>
    <property type="match status" value="1"/>
</dbReference>
<feature type="domain" description="Aldehyde dehydrogenase" evidence="6">
    <location>
        <begin position="18"/>
        <end position="473"/>
    </location>
</feature>
<dbReference type="InterPro" id="IPR016162">
    <property type="entry name" value="Ald_DH_N"/>
</dbReference>
<comment type="similarity">
    <text evidence="1 5">Belongs to the aldehyde dehydrogenase family.</text>
</comment>
<dbReference type="SUPFAM" id="SSF53720">
    <property type="entry name" value="ALDH-like"/>
    <property type="match status" value="1"/>
</dbReference>
<gene>
    <name evidence="7" type="ORF">Pen02_37170</name>
</gene>
<evidence type="ECO:0000313" key="7">
    <source>
        <dbReference type="EMBL" id="GIG88781.1"/>
    </source>
</evidence>
<dbReference type="RefSeq" id="WP_203867266.1">
    <property type="nucleotide sequence ID" value="NZ_BONW01000016.1"/>
</dbReference>